<keyword evidence="2" id="KW-1185">Reference proteome</keyword>
<evidence type="ECO:0008006" key="3">
    <source>
        <dbReference type="Google" id="ProtNLM"/>
    </source>
</evidence>
<evidence type="ECO:0000313" key="1">
    <source>
        <dbReference type="EMBL" id="MBP2239779.1"/>
    </source>
</evidence>
<evidence type="ECO:0000313" key="2">
    <source>
        <dbReference type="Proteomes" id="UP001519293"/>
    </source>
</evidence>
<protein>
    <recommendedName>
        <fullName evidence="3">Cold-shock protein</fullName>
    </recommendedName>
</protein>
<gene>
    <name evidence="1" type="ORF">J2Z40_000332</name>
</gene>
<sequence>MTILRKKGAFAIFFNRRNQDDKPEVVMLDTEVYACSQDSCNGWMRKEFASSDLKCPLCGNDTTAEMRELPQIE</sequence>
<dbReference type="RefSeq" id="WP_245349932.1">
    <property type="nucleotide sequence ID" value="NZ_JAGIKZ010000001.1"/>
</dbReference>
<name>A0ABS4RAR9_9BACI</name>
<proteinExistence type="predicted"/>
<reference evidence="1 2" key="1">
    <citation type="submission" date="2021-03" db="EMBL/GenBank/DDBJ databases">
        <title>Genomic Encyclopedia of Type Strains, Phase IV (KMG-IV): sequencing the most valuable type-strain genomes for metagenomic binning, comparative biology and taxonomic classification.</title>
        <authorList>
            <person name="Goeker M."/>
        </authorList>
    </citation>
    <scope>NUCLEOTIDE SEQUENCE [LARGE SCALE GENOMIC DNA]</scope>
    <source>
        <strain evidence="1 2">DSM 26675</strain>
    </source>
</reference>
<dbReference type="Pfam" id="PF14169">
    <property type="entry name" value="YdjO"/>
    <property type="match status" value="1"/>
</dbReference>
<dbReference type="EMBL" id="JAGIKZ010000001">
    <property type="protein sequence ID" value="MBP2239779.1"/>
    <property type="molecule type" value="Genomic_DNA"/>
</dbReference>
<comment type="caution">
    <text evidence="1">The sequence shown here is derived from an EMBL/GenBank/DDBJ whole genome shotgun (WGS) entry which is preliminary data.</text>
</comment>
<dbReference type="InterPro" id="IPR025916">
    <property type="entry name" value="YdjO"/>
</dbReference>
<accession>A0ABS4RAR9</accession>
<organism evidence="1 2">
    <name type="scientific">Cytobacillus eiseniae</name>
    <dbReference type="NCBI Taxonomy" id="762947"/>
    <lineage>
        <taxon>Bacteria</taxon>
        <taxon>Bacillati</taxon>
        <taxon>Bacillota</taxon>
        <taxon>Bacilli</taxon>
        <taxon>Bacillales</taxon>
        <taxon>Bacillaceae</taxon>
        <taxon>Cytobacillus</taxon>
    </lineage>
</organism>
<dbReference type="Proteomes" id="UP001519293">
    <property type="component" value="Unassembled WGS sequence"/>
</dbReference>